<evidence type="ECO:0000313" key="3">
    <source>
        <dbReference type="Proteomes" id="UP000468388"/>
    </source>
</evidence>
<dbReference type="SUPFAM" id="SSF48576">
    <property type="entry name" value="Terpenoid synthases"/>
    <property type="match status" value="1"/>
</dbReference>
<evidence type="ECO:0000313" key="2">
    <source>
        <dbReference type="EMBL" id="MVT42103.1"/>
    </source>
</evidence>
<evidence type="ECO:0000256" key="1">
    <source>
        <dbReference type="RuleBase" id="RU366034"/>
    </source>
</evidence>
<accession>A0A6N8JAE0</accession>
<organism evidence="2 3">
    <name type="scientific">Chitinophaga oryziterrae</name>
    <dbReference type="NCBI Taxonomy" id="1031224"/>
    <lineage>
        <taxon>Bacteria</taxon>
        <taxon>Pseudomonadati</taxon>
        <taxon>Bacteroidota</taxon>
        <taxon>Chitinophagia</taxon>
        <taxon>Chitinophagales</taxon>
        <taxon>Chitinophagaceae</taxon>
        <taxon>Chitinophaga</taxon>
    </lineage>
</organism>
<dbReference type="Pfam" id="PF19086">
    <property type="entry name" value="Terpene_syn_C_2"/>
    <property type="match status" value="1"/>
</dbReference>
<dbReference type="SFLD" id="SFLDG01020">
    <property type="entry name" value="Terpene_Cyclase_Like_2"/>
    <property type="match status" value="1"/>
</dbReference>
<keyword evidence="1" id="KW-0479">Metal-binding</keyword>
<sequence>MPTIILPRIKYPFPSLINPHVEAANAQNLQWVQAAGFMNTPEALTRFNRSRFAWLAARAFPQAELHELCIIANFNTWLFMLDDQCDEAQLGKKAVYLEAITDGFMDILKHNKHVDTVLGNSFADIWQRMQQIGSPAWQQRFIRSMEEYFTSCHWEAGNRAAGATPTVAEYVTMRPYTGALFADVEAIEIIERIYLPAHVLQHFIVQRLELACNNIVCWSNDIFSCAKEARQGDVHNLVLVLEHERNLSLQDAVNETVRMHDEEVKLFTALEKLLPSFGAETDRELERFIAVLRSWITANYDWSFHDTKRYQMQEVEVVSRVD</sequence>
<dbReference type="InterPro" id="IPR008949">
    <property type="entry name" value="Isoprenoid_synthase_dom_sf"/>
</dbReference>
<dbReference type="GO" id="GO:0046872">
    <property type="term" value="F:metal ion binding"/>
    <property type="evidence" value="ECO:0007669"/>
    <property type="project" value="UniProtKB-KW"/>
</dbReference>
<dbReference type="Gene3D" id="1.10.600.10">
    <property type="entry name" value="Farnesyl Diphosphate Synthase"/>
    <property type="match status" value="1"/>
</dbReference>
<name>A0A6N8JAE0_9BACT</name>
<comment type="cofactor">
    <cofactor evidence="1">
        <name>Mg(2+)</name>
        <dbReference type="ChEBI" id="CHEBI:18420"/>
    </cofactor>
</comment>
<dbReference type="GO" id="GO:0010333">
    <property type="term" value="F:terpene synthase activity"/>
    <property type="evidence" value="ECO:0007669"/>
    <property type="project" value="InterPro"/>
</dbReference>
<dbReference type="PANTHER" id="PTHR35201:SF4">
    <property type="entry name" value="BETA-PINACENE SYNTHASE-RELATED"/>
    <property type="match status" value="1"/>
</dbReference>
<keyword evidence="3" id="KW-1185">Reference proteome</keyword>
<dbReference type="OrthoDB" id="2989600at2"/>
<dbReference type="Proteomes" id="UP000468388">
    <property type="component" value="Unassembled WGS sequence"/>
</dbReference>
<protein>
    <recommendedName>
        <fullName evidence="1">Terpene synthase</fullName>
        <ecNumber evidence="1">4.2.3.-</ecNumber>
    </recommendedName>
</protein>
<dbReference type="AlphaFoldDB" id="A0A6N8JAE0"/>
<keyword evidence="1" id="KW-0460">Magnesium</keyword>
<dbReference type="PANTHER" id="PTHR35201">
    <property type="entry name" value="TERPENE SYNTHASE"/>
    <property type="match status" value="1"/>
</dbReference>
<dbReference type="EMBL" id="WRXO01000004">
    <property type="protein sequence ID" value="MVT42103.1"/>
    <property type="molecule type" value="Genomic_DNA"/>
</dbReference>
<reference evidence="2 3" key="1">
    <citation type="submission" date="2019-12" db="EMBL/GenBank/DDBJ databases">
        <title>The draft genomic sequence of strain Chitinophaga oryziterrae JCM 16595.</title>
        <authorList>
            <person name="Zhang X."/>
        </authorList>
    </citation>
    <scope>NUCLEOTIDE SEQUENCE [LARGE SCALE GENOMIC DNA]</scope>
    <source>
        <strain evidence="2 3">JCM 16595</strain>
    </source>
</reference>
<keyword evidence="1" id="KW-0456">Lyase</keyword>
<dbReference type="SFLD" id="SFLDS00005">
    <property type="entry name" value="Isoprenoid_Synthase_Type_I"/>
    <property type="match status" value="1"/>
</dbReference>
<dbReference type="RefSeq" id="WP_157300735.1">
    <property type="nucleotide sequence ID" value="NZ_BAAAZB010000005.1"/>
</dbReference>
<comment type="similarity">
    <text evidence="1">Belongs to the terpene synthase family.</text>
</comment>
<gene>
    <name evidence="2" type="ORF">GO495_16040</name>
</gene>
<dbReference type="InterPro" id="IPR034686">
    <property type="entry name" value="Terpene_cyclase-like_2"/>
</dbReference>
<proteinExistence type="inferred from homology"/>
<comment type="caution">
    <text evidence="2">The sequence shown here is derived from an EMBL/GenBank/DDBJ whole genome shotgun (WGS) entry which is preliminary data.</text>
</comment>
<dbReference type="EC" id="4.2.3.-" evidence="1"/>